<proteinExistence type="predicted"/>
<accession>A0A5B7IEM3</accession>
<evidence type="ECO:0000256" key="1">
    <source>
        <dbReference type="SAM" id="MobiDB-lite"/>
    </source>
</evidence>
<keyword evidence="3" id="KW-1185">Reference proteome</keyword>
<feature type="compositionally biased region" description="Polar residues" evidence="1">
    <location>
        <begin position="63"/>
        <end position="77"/>
    </location>
</feature>
<comment type="caution">
    <text evidence="2">The sequence shown here is derived from an EMBL/GenBank/DDBJ whole genome shotgun (WGS) entry which is preliminary data.</text>
</comment>
<evidence type="ECO:0000313" key="3">
    <source>
        <dbReference type="Proteomes" id="UP000324222"/>
    </source>
</evidence>
<gene>
    <name evidence="2" type="ORF">E2C01_074570</name>
</gene>
<feature type="compositionally biased region" description="Basic and acidic residues" evidence="1">
    <location>
        <begin position="1"/>
        <end position="10"/>
    </location>
</feature>
<evidence type="ECO:0000313" key="2">
    <source>
        <dbReference type="EMBL" id="MPC80007.1"/>
    </source>
</evidence>
<dbReference type="AlphaFoldDB" id="A0A5B7IEM3"/>
<name>A0A5B7IEM3_PORTR</name>
<sequence>MLDVLKETERKKKKKRGRDKNFSFGSGMTSIVGVLRDTPPPRITATANITTHIIAHSQHNNKRATNTIPTGNFNYKSSKWHGEQDIKKKRGDTVTNDPEIKS</sequence>
<protein>
    <submittedName>
        <fullName evidence="2">Uncharacterized protein</fullName>
    </submittedName>
</protein>
<dbReference type="Proteomes" id="UP000324222">
    <property type="component" value="Unassembled WGS sequence"/>
</dbReference>
<feature type="region of interest" description="Disordered" evidence="1">
    <location>
        <begin position="57"/>
        <end position="102"/>
    </location>
</feature>
<organism evidence="2 3">
    <name type="scientific">Portunus trituberculatus</name>
    <name type="common">Swimming crab</name>
    <name type="synonym">Neptunus trituberculatus</name>
    <dbReference type="NCBI Taxonomy" id="210409"/>
    <lineage>
        <taxon>Eukaryota</taxon>
        <taxon>Metazoa</taxon>
        <taxon>Ecdysozoa</taxon>
        <taxon>Arthropoda</taxon>
        <taxon>Crustacea</taxon>
        <taxon>Multicrustacea</taxon>
        <taxon>Malacostraca</taxon>
        <taxon>Eumalacostraca</taxon>
        <taxon>Eucarida</taxon>
        <taxon>Decapoda</taxon>
        <taxon>Pleocyemata</taxon>
        <taxon>Brachyura</taxon>
        <taxon>Eubrachyura</taxon>
        <taxon>Portunoidea</taxon>
        <taxon>Portunidae</taxon>
        <taxon>Portuninae</taxon>
        <taxon>Portunus</taxon>
    </lineage>
</organism>
<dbReference type="EMBL" id="VSRR010052723">
    <property type="protein sequence ID" value="MPC80007.1"/>
    <property type="molecule type" value="Genomic_DNA"/>
</dbReference>
<reference evidence="2 3" key="1">
    <citation type="submission" date="2019-05" db="EMBL/GenBank/DDBJ databases">
        <title>Another draft genome of Portunus trituberculatus and its Hox gene families provides insights of decapod evolution.</title>
        <authorList>
            <person name="Jeong J.-H."/>
            <person name="Song I."/>
            <person name="Kim S."/>
            <person name="Choi T."/>
            <person name="Kim D."/>
            <person name="Ryu S."/>
            <person name="Kim W."/>
        </authorList>
    </citation>
    <scope>NUCLEOTIDE SEQUENCE [LARGE SCALE GENOMIC DNA]</scope>
    <source>
        <tissue evidence="2">Muscle</tissue>
    </source>
</reference>
<feature type="region of interest" description="Disordered" evidence="1">
    <location>
        <begin position="1"/>
        <end position="26"/>
    </location>
</feature>